<reference evidence="2 3" key="1">
    <citation type="submission" date="2023-07" db="EMBL/GenBank/DDBJ databases">
        <title>Genomic Encyclopedia of Type Strains, Phase IV (KMG-IV): sequencing the most valuable type-strain genomes for metagenomic binning, comparative biology and taxonomic classification.</title>
        <authorList>
            <person name="Goeker M."/>
        </authorList>
    </citation>
    <scope>NUCLEOTIDE SEQUENCE [LARGE SCALE GENOMIC DNA]</scope>
    <source>
        <strain evidence="2 3">DSM 27848</strain>
    </source>
</reference>
<keyword evidence="1" id="KW-0472">Membrane</keyword>
<keyword evidence="1" id="KW-0812">Transmembrane</keyword>
<keyword evidence="1" id="KW-1133">Transmembrane helix</keyword>
<protein>
    <submittedName>
        <fullName evidence="2">Asparagine N-glycosylation enzyme membrane subunit Stt3</fullName>
    </submittedName>
</protein>
<proteinExistence type="predicted"/>
<feature type="transmembrane region" description="Helical" evidence="1">
    <location>
        <begin position="28"/>
        <end position="51"/>
    </location>
</feature>
<feature type="transmembrane region" description="Helical" evidence="1">
    <location>
        <begin position="86"/>
        <end position="107"/>
    </location>
</feature>
<comment type="caution">
    <text evidence="2">The sequence shown here is derived from an EMBL/GenBank/DDBJ whole genome shotgun (WGS) entry which is preliminary data.</text>
</comment>
<dbReference type="RefSeq" id="WP_244680934.1">
    <property type="nucleotide sequence ID" value="NZ_JALIRM010000002.1"/>
</dbReference>
<evidence type="ECO:0000256" key="1">
    <source>
        <dbReference type="SAM" id="Phobius"/>
    </source>
</evidence>
<evidence type="ECO:0000313" key="3">
    <source>
        <dbReference type="Proteomes" id="UP001232343"/>
    </source>
</evidence>
<keyword evidence="3" id="KW-1185">Reference proteome</keyword>
<accession>A0ABU0D268</accession>
<dbReference type="EMBL" id="JAUSUO010000002">
    <property type="protein sequence ID" value="MDQ0342501.1"/>
    <property type="molecule type" value="Genomic_DNA"/>
</dbReference>
<evidence type="ECO:0000313" key="2">
    <source>
        <dbReference type="EMBL" id="MDQ0342501.1"/>
    </source>
</evidence>
<gene>
    <name evidence="2" type="ORF">J2S14_001313</name>
</gene>
<name>A0ABU0D268_9BACI</name>
<sequence>MAALITSSFGILIGSLFSIFYKIEYLIVGLAVGMVTVPAMIIIVVLCSALIESTSKRKHLGWTYLKHLACGIICAGLFSLTAPTLFFIVLIIAVIFVTFFFLIDNAFKHLVDKKTLGV</sequence>
<organism evidence="2 3">
    <name type="scientific">Lederbergia wuyishanensis</name>
    <dbReference type="NCBI Taxonomy" id="1347903"/>
    <lineage>
        <taxon>Bacteria</taxon>
        <taxon>Bacillati</taxon>
        <taxon>Bacillota</taxon>
        <taxon>Bacilli</taxon>
        <taxon>Bacillales</taxon>
        <taxon>Bacillaceae</taxon>
        <taxon>Lederbergia</taxon>
    </lineage>
</organism>
<dbReference type="Proteomes" id="UP001232343">
    <property type="component" value="Unassembled WGS sequence"/>
</dbReference>
<feature type="transmembrane region" description="Helical" evidence="1">
    <location>
        <begin position="63"/>
        <end position="80"/>
    </location>
</feature>